<dbReference type="PANTHER" id="PTHR13887:SF41">
    <property type="entry name" value="THIOREDOXIN SUPERFAMILY PROTEIN"/>
    <property type="match status" value="1"/>
</dbReference>
<evidence type="ECO:0000259" key="1">
    <source>
        <dbReference type="Pfam" id="PF01323"/>
    </source>
</evidence>
<dbReference type="GO" id="GO:0016491">
    <property type="term" value="F:oxidoreductase activity"/>
    <property type="evidence" value="ECO:0007669"/>
    <property type="project" value="InterPro"/>
</dbReference>
<accession>A0A8H6A6Z1</accession>
<dbReference type="InterPro" id="IPR001853">
    <property type="entry name" value="DSBA-like_thioredoxin_dom"/>
</dbReference>
<evidence type="ECO:0000313" key="3">
    <source>
        <dbReference type="Proteomes" id="UP000541154"/>
    </source>
</evidence>
<dbReference type="Proteomes" id="UP000541154">
    <property type="component" value="Unassembled WGS sequence"/>
</dbReference>
<name>A0A8H6A6Z1_PETAA</name>
<feature type="domain" description="DSBA-like thioredoxin" evidence="1">
    <location>
        <begin position="8"/>
        <end position="140"/>
    </location>
</feature>
<dbReference type="InterPro" id="IPR036249">
    <property type="entry name" value="Thioredoxin-like_sf"/>
</dbReference>
<organism evidence="2 3">
    <name type="scientific">Petromyces alliaceus</name>
    <name type="common">Aspergillus alliaceus</name>
    <dbReference type="NCBI Taxonomy" id="209559"/>
    <lineage>
        <taxon>Eukaryota</taxon>
        <taxon>Fungi</taxon>
        <taxon>Dikarya</taxon>
        <taxon>Ascomycota</taxon>
        <taxon>Pezizomycotina</taxon>
        <taxon>Eurotiomycetes</taxon>
        <taxon>Eurotiomycetidae</taxon>
        <taxon>Eurotiales</taxon>
        <taxon>Aspergillaceae</taxon>
        <taxon>Aspergillus</taxon>
        <taxon>Aspergillus subgen. Circumdati</taxon>
    </lineage>
</organism>
<sequence length="144" mass="16123">MSHDALNNAHSRLRMLGEAEGIKYSLKGKIGNTRDAHRLLYLEKTKSAEIEELLLSIIFRTHFEEDGDITSHEALIACGKEAGLDKAEVRNWLKNNGGGREVDRDNEEAGKQGITAVPHLRINGQYELRGTPDSQFLLQILTDK</sequence>
<dbReference type="PANTHER" id="PTHR13887">
    <property type="entry name" value="GLUTATHIONE S-TRANSFERASE KAPPA"/>
    <property type="match status" value="1"/>
</dbReference>
<reference evidence="2 3" key="1">
    <citation type="submission" date="2019-04" db="EMBL/GenBank/DDBJ databases">
        <title>Aspergillus burnettii sp. nov., novel species from soil in southeast Queensland.</title>
        <authorList>
            <person name="Gilchrist C.L.M."/>
            <person name="Pitt J.I."/>
            <person name="Lange L."/>
            <person name="Lacey H.J."/>
            <person name="Vuong D."/>
            <person name="Midgley D.J."/>
            <person name="Greenfield P."/>
            <person name="Bradbury M."/>
            <person name="Lacey E."/>
            <person name="Busk P.K."/>
            <person name="Pilgaard B."/>
            <person name="Chooi Y.H."/>
            <person name="Piggott A.M."/>
        </authorList>
    </citation>
    <scope>NUCLEOTIDE SEQUENCE [LARGE SCALE GENOMIC DNA]</scope>
    <source>
        <strain evidence="2 3">FRR 5400</strain>
    </source>
</reference>
<dbReference type="SUPFAM" id="SSF52833">
    <property type="entry name" value="Thioredoxin-like"/>
    <property type="match status" value="1"/>
</dbReference>
<dbReference type="AlphaFoldDB" id="A0A8H6A6Z1"/>
<comment type="caution">
    <text evidence="2">The sequence shown here is derived from an EMBL/GenBank/DDBJ whole genome shotgun (WGS) entry which is preliminary data.</text>
</comment>
<evidence type="ECO:0000313" key="2">
    <source>
        <dbReference type="EMBL" id="KAF5861711.1"/>
    </source>
</evidence>
<dbReference type="Pfam" id="PF01323">
    <property type="entry name" value="DSBA"/>
    <property type="match status" value="1"/>
</dbReference>
<dbReference type="Gene3D" id="3.40.30.10">
    <property type="entry name" value="Glutaredoxin"/>
    <property type="match status" value="1"/>
</dbReference>
<dbReference type="EMBL" id="SPNV01000092">
    <property type="protein sequence ID" value="KAF5861711.1"/>
    <property type="molecule type" value="Genomic_DNA"/>
</dbReference>
<gene>
    <name evidence="2" type="ORF">ETB97_012662</name>
</gene>
<proteinExistence type="predicted"/>
<keyword evidence="3" id="KW-1185">Reference proteome</keyword>
<protein>
    <recommendedName>
        <fullName evidence="1">DSBA-like thioredoxin domain-containing protein</fullName>
    </recommendedName>
</protein>